<comment type="similarity">
    <text evidence="1">Belongs to the methyltransferase superfamily.</text>
</comment>
<evidence type="ECO:0000313" key="5">
    <source>
        <dbReference type="Proteomes" id="UP001365542"/>
    </source>
</evidence>
<name>A0AAV9X587_9PEZI</name>
<dbReference type="PANTHER" id="PTHR12176">
    <property type="entry name" value="SAM-DEPENDENT METHYLTRANSFERASE SUPERFAMILY PROTEIN"/>
    <property type="match status" value="1"/>
</dbReference>
<evidence type="ECO:0008006" key="6">
    <source>
        <dbReference type="Google" id="ProtNLM"/>
    </source>
</evidence>
<keyword evidence="3" id="KW-0808">Transferase</keyword>
<dbReference type="Gene3D" id="3.40.50.150">
    <property type="entry name" value="Vaccinia Virus protein VP39"/>
    <property type="match status" value="1"/>
</dbReference>
<evidence type="ECO:0000256" key="2">
    <source>
        <dbReference type="ARBA" id="ARBA00022603"/>
    </source>
</evidence>
<evidence type="ECO:0000313" key="4">
    <source>
        <dbReference type="EMBL" id="KAK6530440.1"/>
    </source>
</evidence>
<evidence type="ECO:0000256" key="3">
    <source>
        <dbReference type="ARBA" id="ARBA00022679"/>
    </source>
</evidence>
<reference evidence="4 5" key="1">
    <citation type="submission" date="2019-10" db="EMBL/GenBank/DDBJ databases">
        <authorList>
            <person name="Palmer J.M."/>
        </authorList>
    </citation>
    <scope>NUCLEOTIDE SEQUENCE [LARGE SCALE GENOMIC DNA]</scope>
    <source>
        <strain evidence="4 5">TWF694</strain>
    </source>
</reference>
<organism evidence="4 5">
    <name type="scientific">Orbilia ellipsospora</name>
    <dbReference type="NCBI Taxonomy" id="2528407"/>
    <lineage>
        <taxon>Eukaryota</taxon>
        <taxon>Fungi</taxon>
        <taxon>Dikarya</taxon>
        <taxon>Ascomycota</taxon>
        <taxon>Pezizomycotina</taxon>
        <taxon>Orbiliomycetes</taxon>
        <taxon>Orbiliales</taxon>
        <taxon>Orbiliaceae</taxon>
        <taxon>Orbilia</taxon>
    </lineage>
</organism>
<accession>A0AAV9X587</accession>
<dbReference type="EMBL" id="JAVHJO010000013">
    <property type="protein sequence ID" value="KAK6530440.1"/>
    <property type="molecule type" value="Genomic_DNA"/>
</dbReference>
<dbReference type="PANTHER" id="PTHR12176:SF84">
    <property type="entry name" value="METHYLTRANSFERASE DOMAIN-CONTAINING PROTEIN"/>
    <property type="match status" value="1"/>
</dbReference>
<dbReference type="SUPFAM" id="SSF53335">
    <property type="entry name" value="S-adenosyl-L-methionine-dependent methyltransferases"/>
    <property type="match status" value="1"/>
</dbReference>
<dbReference type="GO" id="GO:0032259">
    <property type="term" value="P:methylation"/>
    <property type="evidence" value="ECO:0007669"/>
    <property type="project" value="UniProtKB-KW"/>
</dbReference>
<proteinExistence type="inferred from homology"/>
<dbReference type="InterPro" id="IPR029063">
    <property type="entry name" value="SAM-dependent_MTases_sf"/>
</dbReference>
<evidence type="ECO:0000256" key="1">
    <source>
        <dbReference type="ARBA" id="ARBA00008361"/>
    </source>
</evidence>
<keyword evidence="2" id="KW-0489">Methyltransferase</keyword>
<protein>
    <recommendedName>
        <fullName evidence="6">Methyltransferase domain-containing protein</fullName>
    </recommendedName>
</protein>
<dbReference type="Proteomes" id="UP001365542">
    <property type="component" value="Unassembled WGS sequence"/>
</dbReference>
<keyword evidence="5" id="KW-1185">Reference proteome</keyword>
<dbReference type="InterPro" id="IPR051419">
    <property type="entry name" value="Lys/N-term_MeTrsfase_sf"/>
</dbReference>
<dbReference type="AlphaFoldDB" id="A0AAV9X587"/>
<dbReference type="GO" id="GO:0008168">
    <property type="term" value="F:methyltransferase activity"/>
    <property type="evidence" value="ECO:0007669"/>
    <property type="project" value="UniProtKB-KW"/>
</dbReference>
<comment type="caution">
    <text evidence="4">The sequence shown here is derived from an EMBL/GenBank/DDBJ whole genome shotgun (WGS) entry which is preliminary data.</text>
</comment>
<sequence length="299" mass="33188">MPPLAPLSFGDKAYWESRFTDNPEHFDWLVPAPVLLSSIQSALSSSSAQSPEILHIGCGTSELSFHLRNLVSKPMHVSNVDFSLAALQTGNAKEEKIHPSSDPEQHMKWMSLDLLSHQDVVSFRRNTDLYDVIVDKSTSDAISCAEYVTITLPYPITASDIQQAAQKNVDTARVHPMAVLLNNLAYLAKPNAKWLVLSYSSSRFAFMSLKNSEASVIESIEGLEFTDPRLFWRIANVETIDAPEEHQSSHVVGRPAIKLYLYILERTSVEAKIHAGYGQAKLSEKWTGEVAVMADTDLA</sequence>
<gene>
    <name evidence="4" type="ORF">TWF694_003792</name>
</gene>